<sequence>MNLNLVVRVLSFFSLADGGPKSWQQGRILPTQVVDMHSFNVLQLVNFIAEHFMWGSKQHITLWRALEDTFSGDSIEIKTDEQLLEWFELNKDKENVYINAQINDFEGPLQFSPTKRRCHPCVRNRVPTNETNTAERPTSINEKERATRKKRAIKKRDPPNQKKRVMIMRRV</sequence>
<dbReference type="AlphaFoldDB" id="A0A921QIV5"/>
<protein>
    <submittedName>
        <fullName evidence="3">Uncharacterized protein</fullName>
    </submittedName>
</protein>
<feature type="region of interest" description="Disordered" evidence="1">
    <location>
        <begin position="124"/>
        <end position="171"/>
    </location>
</feature>
<feature type="compositionally biased region" description="Polar residues" evidence="1">
    <location>
        <begin position="126"/>
        <end position="140"/>
    </location>
</feature>
<feature type="compositionally biased region" description="Basic residues" evidence="1">
    <location>
        <begin position="161"/>
        <end position="171"/>
    </location>
</feature>
<dbReference type="Proteomes" id="UP000807115">
    <property type="component" value="Chromosome 7"/>
</dbReference>
<evidence type="ECO:0000256" key="1">
    <source>
        <dbReference type="SAM" id="MobiDB-lite"/>
    </source>
</evidence>
<evidence type="ECO:0000313" key="4">
    <source>
        <dbReference type="Proteomes" id="UP000807115"/>
    </source>
</evidence>
<evidence type="ECO:0000256" key="2">
    <source>
        <dbReference type="SAM" id="SignalP"/>
    </source>
</evidence>
<reference evidence="3" key="1">
    <citation type="journal article" date="2019" name="BMC Genomics">
        <title>A new reference genome for Sorghum bicolor reveals high levels of sequence similarity between sweet and grain genotypes: implications for the genetics of sugar metabolism.</title>
        <authorList>
            <person name="Cooper E.A."/>
            <person name="Brenton Z.W."/>
            <person name="Flinn B.S."/>
            <person name="Jenkins J."/>
            <person name="Shu S."/>
            <person name="Flowers D."/>
            <person name="Luo F."/>
            <person name="Wang Y."/>
            <person name="Xia P."/>
            <person name="Barry K."/>
            <person name="Daum C."/>
            <person name="Lipzen A."/>
            <person name="Yoshinaga Y."/>
            <person name="Schmutz J."/>
            <person name="Saski C."/>
            <person name="Vermerris W."/>
            <person name="Kresovich S."/>
        </authorList>
    </citation>
    <scope>NUCLEOTIDE SEQUENCE</scope>
</reference>
<feature type="signal peptide" evidence="2">
    <location>
        <begin position="1"/>
        <end position="18"/>
    </location>
</feature>
<reference evidence="3" key="2">
    <citation type="submission" date="2020-10" db="EMBL/GenBank/DDBJ databases">
        <authorList>
            <person name="Cooper E.A."/>
            <person name="Brenton Z.W."/>
            <person name="Flinn B.S."/>
            <person name="Jenkins J."/>
            <person name="Shu S."/>
            <person name="Flowers D."/>
            <person name="Luo F."/>
            <person name="Wang Y."/>
            <person name="Xia P."/>
            <person name="Barry K."/>
            <person name="Daum C."/>
            <person name="Lipzen A."/>
            <person name="Yoshinaga Y."/>
            <person name="Schmutz J."/>
            <person name="Saski C."/>
            <person name="Vermerris W."/>
            <person name="Kresovich S."/>
        </authorList>
    </citation>
    <scope>NUCLEOTIDE SEQUENCE</scope>
</reference>
<proteinExistence type="predicted"/>
<evidence type="ECO:0000313" key="3">
    <source>
        <dbReference type="EMBL" id="KAG0522799.1"/>
    </source>
</evidence>
<gene>
    <name evidence="3" type="ORF">BDA96_07G068800</name>
</gene>
<dbReference type="EMBL" id="CM027686">
    <property type="protein sequence ID" value="KAG0522799.1"/>
    <property type="molecule type" value="Genomic_DNA"/>
</dbReference>
<accession>A0A921QIV5</accession>
<feature type="chain" id="PRO_5036951045" evidence="2">
    <location>
        <begin position="19"/>
        <end position="171"/>
    </location>
</feature>
<comment type="caution">
    <text evidence="3">The sequence shown here is derived from an EMBL/GenBank/DDBJ whole genome shotgun (WGS) entry which is preliminary data.</text>
</comment>
<organism evidence="3 4">
    <name type="scientific">Sorghum bicolor</name>
    <name type="common">Sorghum</name>
    <name type="synonym">Sorghum vulgare</name>
    <dbReference type="NCBI Taxonomy" id="4558"/>
    <lineage>
        <taxon>Eukaryota</taxon>
        <taxon>Viridiplantae</taxon>
        <taxon>Streptophyta</taxon>
        <taxon>Embryophyta</taxon>
        <taxon>Tracheophyta</taxon>
        <taxon>Spermatophyta</taxon>
        <taxon>Magnoliopsida</taxon>
        <taxon>Liliopsida</taxon>
        <taxon>Poales</taxon>
        <taxon>Poaceae</taxon>
        <taxon>PACMAD clade</taxon>
        <taxon>Panicoideae</taxon>
        <taxon>Andropogonodae</taxon>
        <taxon>Andropogoneae</taxon>
        <taxon>Sorghinae</taxon>
        <taxon>Sorghum</taxon>
    </lineage>
</organism>
<name>A0A921QIV5_SORBI</name>
<keyword evidence="2" id="KW-0732">Signal</keyword>